<dbReference type="InterPro" id="IPR040256">
    <property type="entry name" value="At4g02000-like"/>
</dbReference>
<feature type="domain" description="CCHC-type" evidence="2">
    <location>
        <begin position="201"/>
        <end position="214"/>
    </location>
</feature>
<dbReference type="InterPro" id="IPR025558">
    <property type="entry name" value="DUF4283"/>
</dbReference>
<dbReference type="AlphaFoldDB" id="A0AAW2VNV2"/>
<dbReference type="GO" id="GO:0008270">
    <property type="term" value="F:zinc ion binding"/>
    <property type="evidence" value="ECO:0007669"/>
    <property type="project" value="UniProtKB-KW"/>
</dbReference>
<dbReference type="PANTHER" id="PTHR31286:SF178">
    <property type="entry name" value="DUF4283 DOMAIN-CONTAINING PROTEIN"/>
    <property type="match status" value="1"/>
</dbReference>
<reference evidence="3" key="2">
    <citation type="journal article" date="2024" name="Plant">
        <title>Genomic evolution and insights into agronomic trait innovations of Sesamum species.</title>
        <authorList>
            <person name="Miao H."/>
            <person name="Wang L."/>
            <person name="Qu L."/>
            <person name="Liu H."/>
            <person name="Sun Y."/>
            <person name="Le M."/>
            <person name="Wang Q."/>
            <person name="Wei S."/>
            <person name="Zheng Y."/>
            <person name="Lin W."/>
            <person name="Duan Y."/>
            <person name="Cao H."/>
            <person name="Xiong S."/>
            <person name="Wang X."/>
            <person name="Wei L."/>
            <person name="Li C."/>
            <person name="Ma Q."/>
            <person name="Ju M."/>
            <person name="Zhao R."/>
            <person name="Li G."/>
            <person name="Mu C."/>
            <person name="Tian Q."/>
            <person name="Mei H."/>
            <person name="Zhang T."/>
            <person name="Gao T."/>
            <person name="Zhang H."/>
        </authorList>
    </citation>
    <scope>NUCLEOTIDE SEQUENCE</scope>
    <source>
        <strain evidence="3">G02</strain>
    </source>
</reference>
<gene>
    <name evidence="3" type="ORF">Sradi_0705100</name>
</gene>
<keyword evidence="1" id="KW-0862">Zinc</keyword>
<evidence type="ECO:0000256" key="1">
    <source>
        <dbReference type="PROSITE-ProRule" id="PRU00047"/>
    </source>
</evidence>
<dbReference type="Pfam" id="PF14392">
    <property type="entry name" value="zf-CCHC_4"/>
    <property type="match status" value="1"/>
</dbReference>
<dbReference type="GO" id="GO:0003676">
    <property type="term" value="F:nucleic acid binding"/>
    <property type="evidence" value="ECO:0007669"/>
    <property type="project" value="InterPro"/>
</dbReference>
<comment type="caution">
    <text evidence="3">The sequence shown here is derived from an EMBL/GenBank/DDBJ whole genome shotgun (WGS) entry which is preliminary data.</text>
</comment>
<proteinExistence type="predicted"/>
<dbReference type="PANTHER" id="PTHR31286">
    <property type="entry name" value="GLYCINE-RICH CELL WALL STRUCTURAL PROTEIN 1.8-LIKE"/>
    <property type="match status" value="1"/>
</dbReference>
<reference evidence="3" key="1">
    <citation type="submission" date="2020-06" db="EMBL/GenBank/DDBJ databases">
        <authorList>
            <person name="Li T."/>
            <person name="Hu X."/>
            <person name="Zhang T."/>
            <person name="Song X."/>
            <person name="Zhang H."/>
            <person name="Dai N."/>
            <person name="Sheng W."/>
            <person name="Hou X."/>
            <person name="Wei L."/>
        </authorList>
    </citation>
    <scope>NUCLEOTIDE SEQUENCE</scope>
    <source>
        <strain evidence="3">G02</strain>
        <tissue evidence="3">Leaf</tissue>
    </source>
</reference>
<dbReference type="EMBL" id="JACGWJ010000003">
    <property type="protein sequence ID" value="KAL0430791.1"/>
    <property type="molecule type" value="Genomic_DNA"/>
</dbReference>
<protein>
    <recommendedName>
        <fullName evidence="2">CCHC-type domain-containing protein</fullName>
    </recommendedName>
</protein>
<keyword evidence="1" id="KW-0479">Metal-binding</keyword>
<keyword evidence="1" id="KW-0863">Zinc-finger</keyword>
<dbReference type="InterPro" id="IPR025836">
    <property type="entry name" value="Zn_knuckle_CX2CX4HX4C"/>
</dbReference>
<evidence type="ECO:0000259" key="2">
    <source>
        <dbReference type="PROSITE" id="PS50158"/>
    </source>
</evidence>
<dbReference type="PROSITE" id="PS50158">
    <property type="entry name" value="ZF_CCHC"/>
    <property type="match status" value="1"/>
</dbReference>
<organism evidence="3">
    <name type="scientific">Sesamum radiatum</name>
    <name type="common">Black benniseed</name>
    <dbReference type="NCBI Taxonomy" id="300843"/>
    <lineage>
        <taxon>Eukaryota</taxon>
        <taxon>Viridiplantae</taxon>
        <taxon>Streptophyta</taxon>
        <taxon>Embryophyta</taxon>
        <taxon>Tracheophyta</taxon>
        <taxon>Spermatophyta</taxon>
        <taxon>Magnoliopsida</taxon>
        <taxon>eudicotyledons</taxon>
        <taxon>Gunneridae</taxon>
        <taxon>Pentapetalae</taxon>
        <taxon>asterids</taxon>
        <taxon>lamiids</taxon>
        <taxon>Lamiales</taxon>
        <taxon>Pedaliaceae</taxon>
        <taxon>Sesamum</taxon>
    </lineage>
</organism>
<accession>A0AAW2VNV2</accession>
<evidence type="ECO:0000313" key="3">
    <source>
        <dbReference type="EMBL" id="KAL0430791.1"/>
    </source>
</evidence>
<dbReference type="Pfam" id="PF14111">
    <property type="entry name" value="DUF4283"/>
    <property type="match status" value="1"/>
</dbReference>
<name>A0AAW2VNV2_SESRA</name>
<sequence length="222" mass="25624">MKEALRLSEEESSECMVPLGIWHNNSDPKGFYMVDRLLGRRSFNFEALKNTLINSFNPIKGLDIRLIEEGRILLTFAHTLDRKRVVDGGPWAFEKNLLVLSEVDGDDNPARIELNWVDFAVHVHDLPLSRMTKEMAEFIGNQIGKFREVDLDNGGRPWGATLRIRVGINVSKPLRRILKLRTTLGAESTITFTYERLPNFCYWCGHLGHIMKYCECQYEPRL</sequence>
<dbReference type="InterPro" id="IPR001878">
    <property type="entry name" value="Znf_CCHC"/>
</dbReference>